<evidence type="ECO:0000256" key="1">
    <source>
        <dbReference type="ARBA" id="ARBA00004196"/>
    </source>
</evidence>
<organism evidence="12 13">
    <name type="scientific">Oceanobacter antarcticus</name>
    <dbReference type="NCBI Taxonomy" id="3133425"/>
    <lineage>
        <taxon>Bacteria</taxon>
        <taxon>Pseudomonadati</taxon>
        <taxon>Pseudomonadota</taxon>
        <taxon>Gammaproteobacteria</taxon>
        <taxon>Oceanospirillales</taxon>
        <taxon>Oceanospirillaceae</taxon>
        <taxon>Oceanobacter</taxon>
    </lineage>
</organism>
<dbReference type="Gene3D" id="3.40.50.11720">
    <property type="entry name" value="3-Deoxy-D-manno-octulosonic-acid transferase, N-terminal domain"/>
    <property type="match status" value="1"/>
</dbReference>
<keyword evidence="6 9" id="KW-0808">Transferase</keyword>
<dbReference type="PANTHER" id="PTHR42755">
    <property type="entry name" value="3-DEOXY-MANNO-OCTULOSONATE CYTIDYLYLTRANSFERASE"/>
    <property type="match status" value="1"/>
</dbReference>
<dbReference type="EC" id="2.4.99.12" evidence="3 9"/>
<dbReference type="Pfam" id="PF04413">
    <property type="entry name" value="Glycos_transf_N"/>
    <property type="match status" value="1"/>
</dbReference>
<comment type="pathway">
    <text evidence="2 9">Bacterial outer membrane biogenesis; LPS core biosynthesis.</text>
</comment>
<keyword evidence="9" id="KW-0812">Transmembrane</keyword>
<evidence type="ECO:0000259" key="11">
    <source>
        <dbReference type="Pfam" id="PF04413"/>
    </source>
</evidence>
<feature type="domain" description="3-deoxy-D-manno-octulosonic-acid transferase N-terminal" evidence="11">
    <location>
        <begin position="48"/>
        <end position="225"/>
    </location>
</feature>
<reference evidence="12 13" key="1">
    <citation type="submission" date="2024-03" db="EMBL/GenBank/DDBJ databases">
        <title>High-quality draft genome sequence of Oceanobacter sp. wDCs-4.</title>
        <authorList>
            <person name="Dong C."/>
        </authorList>
    </citation>
    <scope>NUCLEOTIDE SEQUENCE [LARGE SCALE GENOMIC DNA]</scope>
    <source>
        <strain evidence="13">wDCs-4</strain>
    </source>
</reference>
<evidence type="ECO:0000256" key="4">
    <source>
        <dbReference type="ARBA" id="ARBA00019077"/>
    </source>
</evidence>
<name>A0ABW8NHH1_9GAMM</name>
<keyword evidence="9" id="KW-1133">Transmembrane helix</keyword>
<evidence type="ECO:0000256" key="5">
    <source>
        <dbReference type="ARBA" id="ARBA00022519"/>
    </source>
</evidence>
<keyword evidence="9" id="KW-1003">Cell membrane</keyword>
<dbReference type="Proteomes" id="UP001620597">
    <property type="component" value="Unassembled WGS sequence"/>
</dbReference>
<dbReference type="InterPro" id="IPR007507">
    <property type="entry name" value="Glycos_transf_N"/>
</dbReference>
<dbReference type="Gene3D" id="3.40.50.2000">
    <property type="entry name" value="Glycogen Phosphorylase B"/>
    <property type="match status" value="1"/>
</dbReference>
<dbReference type="SUPFAM" id="SSF53756">
    <property type="entry name" value="UDP-Glycosyltransferase/glycogen phosphorylase"/>
    <property type="match status" value="1"/>
</dbReference>
<comment type="subcellular location">
    <subcellularLocation>
        <location evidence="1">Cell envelope</location>
    </subcellularLocation>
    <subcellularLocation>
        <location evidence="9">Cell membrane</location>
    </subcellularLocation>
</comment>
<proteinExistence type="inferred from homology"/>
<comment type="function">
    <text evidence="9">Involved in lipopolysaccharide (LPS) biosynthesis. Catalyzes the transfer of 3-deoxy-D-manno-octulosonate (Kdo) residue(s) from CMP-Kdo to lipid IV(A), the tetraacyldisaccharide-1,4'-bisphosphate precursor of lipid A.</text>
</comment>
<dbReference type="Pfam" id="PF00534">
    <property type="entry name" value="Glycos_transf_1"/>
    <property type="match status" value="1"/>
</dbReference>
<dbReference type="InterPro" id="IPR039901">
    <property type="entry name" value="Kdotransferase"/>
</dbReference>
<evidence type="ECO:0000256" key="9">
    <source>
        <dbReference type="RuleBase" id="RU365103"/>
    </source>
</evidence>
<accession>A0ABW8NHH1</accession>
<dbReference type="InterPro" id="IPR001296">
    <property type="entry name" value="Glyco_trans_1"/>
</dbReference>
<dbReference type="PANTHER" id="PTHR42755:SF1">
    <property type="entry name" value="3-DEOXY-D-MANNO-OCTULOSONIC ACID TRANSFERASE, MITOCHONDRIAL-RELATED"/>
    <property type="match status" value="1"/>
</dbReference>
<evidence type="ECO:0000259" key="10">
    <source>
        <dbReference type="Pfam" id="PF00534"/>
    </source>
</evidence>
<evidence type="ECO:0000313" key="13">
    <source>
        <dbReference type="Proteomes" id="UP001620597"/>
    </source>
</evidence>
<comment type="catalytic activity">
    <reaction evidence="8 9">
        <text>lipid IVA (E. coli) + CMP-3-deoxy-beta-D-manno-octulosonate = alpha-Kdo-(2-&gt;6)-lipid IVA (E. coli) + CMP + H(+)</text>
        <dbReference type="Rhea" id="RHEA:28066"/>
        <dbReference type="ChEBI" id="CHEBI:15378"/>
        <dbReference type="ChEBI" id="CHEBI:58603"/>
        <dbReference type="ChEBI" id="CHEBI:60364"/>
        <dbReference type="ChEBI" id="CHEBI:60377"/>
        <dbReference type="ChEBI" id="CHEBI:85987"/>
        <dbReference type="EC" id="2.4.99.12"/>
    </reaction>
</comment>
<feature type="domain" description="Glycosyl transferase family 1" evidence="10">
    <location>
        <begin position="305"/>
        <end position="412"/>
    </location>
</feature>
<evidence type="ECO:0000256" key="6">
    <source>
        <dbReference type="ARBA" id="ARBA00022679"/>
    </source>
</evidence>
<dbReference type="EMBL" id="JBBKTX010000008">
    <property type="protein sequence ID" value="MFK4752412.1"/>
    <property type="molecule type" value="Genomic_DNA"/>
</dbReference>
<evidence type="ECO:0000256" key="2">
    <source>
        <dbReference type="ARBA" id="ARBA00004713"/>
    </source>
</evidence>
<protein>
    <recommendedName>
        <fullName evidence="4 9">3-deoxy-D-manno-octulosonic acid transferase</fullName>
        <shortName evidence="9">Kdo transferase</shortName>
        <ecNumber evidence="3 9">2.4.99.12</ecNumber>
    </recommendedName>
    <alternativeName>
        <fullName evidence="7 9">Lipid IV(A) 3-deoxy-D-manno-octulosonic acid transferase</fullName>
    </alternativeName>
</protein>
<keyword evidence="5" id="KW-0997">Cell inner membrane</keyword>
<keyword evidence="13" id="KW-1185">Reference proteome</keyword>
<sequence>MLPFSALFQRENSLVARLVYTILLTLIMPVLLCRIWWRGRQNPGYRRRVGERLGWVIAQPQPGAIWIHAVSVGETLAAAPLIDQLLQDYPNRTIWITSTTPTGAGQVERLFGNRVKRSFMPYDLPLCWWLFCRRLKPACLVVMETELWPNLLACCQQRRIPALLANARLSARSARGYARLAALTRPMLQRLTRVAVQNEADGQRFLDLGLPPVRLAVCGSLKYDVVVPAGIEDQAHDLRQGWGADRPVVLLASSHEGEEALLMAAARQWIQRWPQLLLVLVPRHPERFDPVAQSCLDESFIVARRSQQESGNGCQIYLADSMGEMLLLLAAADVVVMGGSLVPRGGHNPIEPAALGKPVLMGPYYFNFQTVVDELKAENALQLTTHSSLVTDVARLLDDPQQRQHMGYAGQNKVRHSRGTVARLVAEVAALLP</sequence>
<evidence type="ECO:0000256" key="7">
    <source>
        <dbReference type="ARBA" id="ARBA00031445"/>
    </source>
</evidence>
<dbReference type="GO" id="GO:0043842">
    <property type="term" value="F:Kdo transferase activity"/>
    <property type="evidence" value="ECO:0007669"/>
    <property type="project" value="UniProtKB-EC"/>
</dbReference>
<comment type="similarity">
    <text evidence="9">Belongs to the glycosyltransferase group 1 family.</text>
</comment>
<comment type="caution">
    <text evidence="12">The sequence shown here is derived from an EMBL/GenBank/DDBJ whole genome shotgun (WGS) entry which is preliminary data.</text>
</comment>
<keyword evidence="12" id="KW-0328">Glycosyltransferase</keyword>
<keyword evidence="9" id="KW-0448">Lipopolysaccharide biosynthesis</keyword>
<gene>
    <name evidence="12" type="primary">waaA</name>
    <name evidence="12" type="ORF">WG929_08325</name>
</gene>
<evidence type="ECO:0000313" key="12">
    <source>
        <dbReference type="EMBL" id="MFK4752412.1"/>
    </source>
</evidence>
<dbReference type="NCBIfam" id="NF004388">
    <property type="entry name" value="PRK05749.1-4"/>
    <property type="match status" value="1"/>
</dbReference>
<keyword evidence="9" id="KW-0472">Membrane</keyword>
<dbReference type="RefSeq" id="WP_416205689.1">
    <property type="nucleotide sequence ID" value="NZ_JBBKTX010000008.1"/>
</dbReference>
<evidence type="ECO:0000256" key="3">
    <source>
        <dbReference type="ARBA" id="ARBA00012621"/>
    </source>
</evidence>
<evidence type="ECO:0000256" key="8">
    <source>
        <dbReference type="ARBA" id="ARBA00049183"/>
    </source>
</evidence>
<dbReference type="InterPro" id="IPR038107">
    <property type="entry name" value="Glycos_transf_N_sf"/>
</dbReference>
<feature type="transmembrane region" description="Helical" evidence="9">
    <location>
        <begin position="14"/>
        <end position="37"/>
    </location>
</feature>